<dbReference type="InterPro" id="IPR057279">
    <property type="entry name" value="MGAT4"/>
</dbReference>
<evidence type="ECO:0000313" key="4">
    <source>
        <dbReference type="RefSeq" id="XP_022295960.1"/>
    </source>
</evidence>
<proteinExistence type="predicted"/>
<keyword evidence="1" id="KW-0812">Transmembrane</keyword>
<dbReference type="RefSeq" id="XP_022295960.1">
    <property type="nucleotide sequence ID" value="XM_022440252.1"/>
</dbReference>
<reference evidence="4" key="1">
    <citation type="submission" date="2025-08" db="UniProtKB">
        <authorList>
            <consortium name="RefSeq"/>
        </authorList>
    </citation>
    <scope>IDENTIFICATION</scope>
    <source>
        <tissue evidence="4">Whole sample</tissue>
    </source>
</reference>
<sequence length="324" mass="38006">MFFRFGIMKTLKISCYLCVGGTITFYTLFSTIYIFQQRENIASKQRKDRFITKSPHQKAPVHSLRRMGEAYLKIDRKEALVYGHIRKNKGFLTIGIPSVRRQNVTYLEDTIESLISKTGADDRPRVVFVVFLTDSNHTWVIERAKEVYSRFQEHVDSGLVQIVHPPHIAYPNFRFLTRRFGDSLERVAWRSRQNLDFAYLMLYSQPFSEFYLQIEDDVIVSKNYLQNLESYISACANKPWLYLRFSKLGFIGLLFKSVDLTKVSEFFMILFDEKPCDLLINDLRVLKGQPNELVFSPAIFQHMGLISSLNNKVQRLKDDSFKER</sequence>
<gene>
    <name evidence="4" type="primary">LOC111105830</name>
</gene>
<dbReference type="OrthoDB" id="2016523at2759"/>
<dbReference type="Proteomes" id="UP000694844">
    <property type="component" value="Chromosome 8"/>
</dbReference>
<dbReference type="PANTHER" id="PTHR12062">
    <property type="entry name" value="N-ACETYLGLUCOSAMINYLTRANSFERASE VI"/>
    <property type="match status" value="1"/>
</dbReference>
<keyword evidence="1" id="KW-0472">Membrane</keyword>
<dbReference type="Pfam" id="PF04666">
    <property type="entry name" value="MGAT4_cons"/>
    <property type="match status" value="1"/>
</dbReference>
<evidence type="ECO:0000259" key="2">
    <source>
        <dbReference type="Pfam" id="PF04666"/>
    </source>
</evidence>
<evidence type="ECO:0000256" key="1">
    <source>
        <dbReference type="SAM" id="Phobius"/>
    </source>
</evidence>
<feature type="transmembrane region" description="Helical" evidence="1">
    <location>
        <begin position="13"/>
        <end position="35"/>
    </location>
</feature>
<keyword evidence="1" id="KW-1133">Transmembrane helix</keyword>
<keyword evidence="3" id="KW-1185">Reference proteome</keyword>
<dbReference type="GO" id="GO:0008375">
    <property type="term" value="F:acetylglucosaminyltransferase activity"/>
    <property type="evidence" value="ECO:0007669"/>
    <property type="project" value="TreeGrafter"/>
</dbReference>
<dbReference type="AlphaFoldDB" id="A0A8B8AXR0"/>
<evidence type="ECO:0000313" key="3">
    <source>
        <dbReference type="Proteomes" id="UP000694844"/>
    </source>
</evidence>
<dbReference type="PANTHER" id="PTHR12062:SF0">
    <property type="entry name" value="ALPHA-1,3-MANNOSYL-GLYCOPROTEIN 4-BETA-N-ACETYLGLUCOSAMINYLTRANSFERASE B"/>
    <property type="match status" value="1"/>
</dbReference>
<feature type="domain" description="MGAT4 conserved region" evidence="2">
    <location>
        <begin position="65"/>
        <end position="321"/>
    </location>
</feature>
<dbReference type="KEGG" id="cvn:111105830"/>
<dbReference type="GeneID" id="111105830"/>
<dbReference type="InterPro" id="IPR006759">
    <property type="entry name" value="Glyco_transf_54"/>
</dbReference>
<accession>A0A8B8AXR0</accession>
<protein>
    <submittedName>
        <fullName evidence="4">Alpha-1,3-mannosyl-glycoprotein 4-beta-N-acetylglucosaminyltransferase C-like isoform X1</fullName>
    </submittedName>
</protein>
<organism evidence="3 4">
    <name type="scientific">Crassostrea virginica</name>
    <name type="common">Eastern oyster</name>
    <dbReference type="NCBI Taxonomy" id="6565"/>
    <lineage>
        <taxon>Eukaryota</taxon>
        <taxon>Metazoa</taxon>
        <taxon>Spiralia</taxon>
        <taxon>Lophotrochozoa</taxon>
        <taxon>Mollusca</taxon>
        <taxon>Bivalvia</taxon>
        <taxon>Autobranchia</taxon>
        <taxon>Pteriomorphia</taxon>
        <taxon>Ostreida</taxon>
        <taxon>Ostreoidea</taxon>
        <taxon>Ostreidae</taxon>
        <taxon>Crassostrea</taxon>
    </lineage>
</organism>
<dbReference type="GO" id="GO:0006487">
    <property type="term" value="P:protein N-linked glycosylation"/>
    <property type="evidence" value="ECO:0007669"/>
    <property type="project" value="TreeGrafter"/>
</dbReference>
<name>A0A8B8AXR0_CRAVI</name>